<dbReference type="SUPFAM" id="SSF52743">
    <property type="entry name" value="Subtilisin-like"/>
    <property type="match status" value="1"/>
</dbReference>
<reference evidence="6 7" key="1">
    <citation type="journal article" date="2009" name="Stand. Genomic Sci.">
        <title>Complete genome sequence of Catenulispora acidiphila type strain (ID 139908).</title>
        <authorList>
            <person name="Copeland A."/>
            <person name="Lapidus A."/>
            <person name="Glavina Del Rio T."/>
            <person name="Nolan M."/>
            <person name="Lucas S."/>
            <person name="Chen F."/>
            <person name="Tice H."/>
            <person name="Cheng J.F."/>
            <person name="Bruce D."/>
            <person name="Goodwin L."/>
            <person name="Pitluck S."/>
            <person name="Mikhailova N."/>
            <person name="Pati A."/>
            <person name="Ivanova N."/>
            <person name="Mavromatis K."/>
            <person name="Chen A."/>
            <person name="Palaniappan K."/>
            <person name="Chain P."/>
            <person name="Land M."/>
            <person name="Hauser L."/>
            <person name="Chang Y.J."/>
            <person name="Jeffries C.D."/>
            <person name="Chertkov O."/>
            <person name="Brettin T."/>
            <person name="Detter J.C."/>
            <person name="Han C."/>
            <person name="Ali Z."/>
            <person name="Tindall B.J."/>
            <person name="Goker M."/>
            <person name="Bristow J."/>
            <person name="Eisen J.A."/>
            <person name="Markowitz V."/>
            <person name="Hugenholtz P."/>
            <person name="Kyrpides N.C."/>
            <person name="Klenk H.P."/>
        </authorList>
    </citation>
    <scope>NUCLEOTIDE SEQUENCE [LARGE SCALE GENOMIC DNA]</scope>
    <source>
        <strain evidence="7">DSM 44928 / JCM 14897 / NBRC 102108 / NRRL B-24433 / ID139908</strain>
    </source>
</reference>
<accession>C7Q2F0</accession>
<evidence type="ECO:0000256" key="4">
    <source>
        <dbReference type="SAM" id="SignalP"/>
    </source>
</evidence>
<evidence type="ECO:0000313" key="6">
    <source>
        <dbReference type="EMBL" id="ACU69792.1"/>
    </source>
</evidence>
<keyword evidence="1 6" id="KW-0645">Protease</keyword>
<dbReference type="KEGG" id="cai:Caci_0859"/>
<dbReference type="InterPro" id="IPR030400">
    <property type="entry name" value="Sedolisin_dom"/>
</dbReference>
<evidence type="ECO:0000259" key="5">
    <source>
        <dbReference type="PROSITE" id="PS51695"/>
    </source>
</evidence>
<dbReference type="Proteomes" id="UP000000851">
    <property type="component" value="Chromosome"/>
</dbReference>
<dbReference type="eggNOG" id="COG4934">
    <property type="taxonomic scope" value="Bacteria"/>
</dbReference>
<proteinExistence type="predicted"/>
<dbReference type="EMBL" id="CP001700">
    <property type="protein sequence ID" value="ACU69792.1"/>
    <property type="molecule type" value="Genomic_DNA"/>
</dbReference>
<evidence type="ECO:0000256" key="2">
    <source>
        <dbReference type="ARBA" id="ARBA00022801"/>
    </source>
</evidence>
<keyword evidence="4" id="KW-0732">Signal</keyword>
<keyword evidence="7" id="KW-1185">Reference proteome</keyword>
<dbReference type="InterPro" id="IPR023828">
    <property type="entry name" value="Peptidase_S8_Ser-AS"/>
</dbReference>
<dbReference type="PANTHER" id="PTHR14218">
    <property type="entry name" value="PROTEASE S8 TRIPEPTIDYL PEPTIDASE I CLN2"/>
    <property type="match status" value="1"/>
</dbReference>
<dbReference type="InterPro" id="IPR036852">
    <property type="entry name" value="Peptidase_S8/S53_dom_sf"/>
</dbReference>
<dbReference type="InParanoid" id="C7Q2F0"/>
<feature type="domain" description="Peptidase S53" evidence="5">
    <location>
        <begin position="97"/>
        <end position="527"/>
    </location>
</feature>
<dbReference type="Pfam" id="PF00082">
    <property type="entry name" value="Peptidase_S8"/>
    <property type="match status" value="1"/>
</dbReference>
<dbReference type="PROSITE" id="PS00138">
    <property type="entry name" value="SUBTILASE_SER"/>
    <property type="match status" value="1"/>
</dbReference>
<dbReference type="CDD" id="cd04056">
    <property type="entry name" value="Peptidases_S53"/>
    <property type="match status" value="1"/>
</dbReference>
<evidence type="ECO:0000256" key="3">
    <source>
        <dbReference type="ARBA" id="ARBA00022825"/>
    </source>
</evidence>
<evidence type="ECO:0000313" key="7">
    <source>
        <dbReference type="Proteomes" id="UP000000851"/>
    </source>
</evidence>
<keyword evidence="3" id="KW-0720">Serine protease</keyword>
<sequence length="527" mass="54526" precursor="true">MFGRFVRRSIWAASLASATFIAVSQGAASETAPPTSTPVPVSQHIAHHLAMHTNHVQLTDGDSSYIGPAACSGYYGEHTAKAVPNAFGGRNPLAVCGYTPEQLRFAYGVTQSHERGEGVTVAIVDAYASPTMLADANHYAMHHDERPLSPSQYREVTPPAYHHLTDGECETPSSWAVEEALDVEAVHAMAPQANIVYVAAASCDDTDLMAALQSVVDNHLATIVSDSWGGIAHSTYGDEDPSTMAGYSALFQRGGQQGISFLFSSGDCGAEVPSAQCATGSARPQAEYPAEDPWVTAVGGTSLAIGSWDQYVGEVGWGDRRSSLAPGGSAWSPAAGTGEWRFGGGGGTSEDVAQPGYQAGVVPPALASTLLNGKTAGQPMRVVPDVAMDADPMTGFMVGVTQKLPNGSTGYAESTIGGTSLATPLFAGLTADAEQAAGHPFGFLNPALYGRAASGVFHDVSQTSLGKDCPRPGMPPATVVDLGVDGAGVHQARLYQLGDDGLLSSGVGYDDVTGLGSPSLSYLRSWK</sequence>
<dbReference type="InterPro" id="IPR050819">
    <property type="entry name" value="Tripeptidyl-peptidase_I"/>
</dbReference>
<name>C7Q2F0_CATAD</name>
<dbReference type="GO" id="GO:0008240">
    <property type="term" value="F:tripeptidyl-peptidase activity"/>
    <property type="evidence" value="ECO:0007669"/>
    <property type="project" value="TreeGrafter"/>
</dbReference>
<dbReference type="HOGENOM" id="CLU_012501_2_0_11"/>
<evidence type="ECO:0000256" key="1">
    <source>
        <dbReference type="ARBA" id="ARBA00022670"/>
    </source>
</evidence>
<dbReference type="GO" id="GO:0004252">
    <property type="term" value="F:serine-type endopeptidase activity"/>
    <property type="evidence" value="ECO:0007669"/>
    <property type="project" value="InterPro"/>
</dbReference>
<dbReference type="PROSITE" id="PS51695">
    <property type="entry name" value="SEDOLISIN"/>
    <property type="match status" value="1"/>
</dbReference>
<dbReference type="STRING" id="479433.Caci_0859"/>
<dbReference type="AlphaFoldDB" id="C7Q2F0"/>
<gene>
    <name evidence="6" type="ordered locus">Caci_0859</name>
</gene>
<protein>
    <submittedName>
        <fullName evidence="6">Serine protease</fullName>
    </submittedName>
</protein>
<dbReference type="Gene3D" id="3.40.50.200">
    <property type="entry name" value="Peptidase S8/S53 domain"/>
    <property type="match status" value="1"/>
</dbReference>
<dbReference type="PANTHER" id="PTHR14218:SF15">
    <property type="entry name" value="TRIPEPTIDYL-PEPTIDASE 1"/>
    <property type="match status" value="1"/>
</dbReference>
<feature type="chain" id="PRO_5039108591" evidence="4">
    <location>
        <begin position="28"/>
        <end position="527"/>
    </location>
</feature>
<dbReference type="OrthoDB" id="3480681at2"/>
<keyword evidence="2" id="KW-0378">Hydrolase</keyword>
<dbReference type="InterPro" id="IPR000209">
    <property type="entry name" value="Peptidase_S8/S53_dom"/>
</dbReference>
<feature type="signal peptide" evidence="4">
    <location>
        <begin position="1"/>
        <end position="27"/>
    </location>
</feature>
<dbReference type="RefSeq" id="WP_012785087.1">
    <property type="nucleotide sequence ID" value="NC_013131.1"/>
</dbReference>
<organism evidence="6 7">
    <name type="scientific">Catenulispora acidiphila (strain DSM 44928 / JCM 14897 / NBRC 102108 / NRRL B-24433 / ID139908)</name>
    <dbReference type="NCBI Taxonomy" id="479433"/>
    <lineage>
        <taxon>Bacteria</taxon>
        <taxon>Bacillati</taxon>
        <taxon>Actinomycetota</taxon>
        <taxon>Actinomycetes</taxon>
        <taxon>Catenulisporales</taxon>
        <taxon>Catenulisporaceae</taxon>
        <taxon>Catenulispora</taxon>
    </lineage>
</organism>
<dbReference type="GO" id="GO:0006508">
    <property type="term" value="P:proteolysis"/>
    <property type="evidence" value="ECO:0007669"/>
    <property type="project" value="UniProtKB-KW"/>
</dbReference>